<dbReference type="InterPro" id="IPR025889">
    <property type="entry name" value="GSP17M-like_dom"/>
</dbReference>
<evidence type="ECO:0000256" key="1">
    <source>
        <dbReference type="ARBA" id="ARBA00008128"/>
    </source>
</evidence>
<keyword evidence="4" id="KW-1185">Reference proteome</keyword>
<dbReference type="GeneID" id="77332706"/>
<sequence>MANITVLTSQDEIFDTLKRRLDEGYTKDEISVISKNKLNLGSIASTDMTVQSTSGTFSDRIARLLTGEDGEQAVLLQYDLSDTERQILKRELLNGNIVVLADKHDISRKEFKDEYETKKDKHDKEYEI</sequence>
<evidence type="ECO:0000313" key="4">
    <source>
        <dbReference type="Proteomes" id="UP000017131"/>
    </source>
</evidence>
<name>A0ABN0PGI2_STASI</name>
<dbReference type="RefSeq" id="WP_002480339.1">
    <property type="nucleotide sequence ID" value="NZ_AXDY01000001.1"/>
</dbReference>
<dbReference type="Pfam" id="PF11181">
    <property type="entry name" value="YflT"/>
    <property type="match status" value="1"/>
</dbReference>
<proteinExistence type="inferred from homology"/>
<dbReference type="EMBL" id="AXDY01000001">
    <property type="protein sequence ID" value="ERS94753.1"/>
    <property type="molecule type" value="Genomic_DNA"/>
</dbReference>
<organism evidence="3 4">
    <name type="scientific">Staphylococcus simulans UMC-CNS-990</name>
    <dbReference type="NCBI Taxonomy" id="1405498"/>
    <lineage>
        <taxon>Bacteria</taxon>
        <taxon>Bacillati</taxon>
        <taxon>Bacillota</taxon>
        <taxon>Bacilli</taxon>
        <taxon>Bacillales</taxon>
        <taxon>Staphylococcaceae</taxon>
        <taxon>Staphylococcus</taxon>
    </lineage>
</organism>
<evidence type="ECO:0000313" key="3">
    <source>
        <dbReference type="EMBL" id="ERS94753.1"/>
    </source>
</evidence>
<feature type="domain" description="General stress protein 17M-like" evidence="2">
    <location>
        <begin position="3"/>
        <end position="95"/>
    </location>
</feature>
<gene>
    <name evidence="3" type="ORF">SSIM_01270</name>
</gene>
<protein>
    <recommendedName>
        <fullName evidence="2">General stress protein 17M-like domain-containing protein</fullName>
    </recommendedName>
</protein>
<comment type="caution">
    <text evidence="3">The sequence shown here is derived from an EMBL/GenBank/DDBJ whole genome shotgun (WGS) entry which is preliminary data.</text>
</comment>
<reference evidence="3 4" key="1">
    <citation type="journal article" date="2013" name="Genome Announc.">
        <title>Draft Genome Sequence of Staphylococcus simulans UMC-CNS-990, Isolated from a Case of Chronic Bovine Mastitis.</title>
        <authorList>
            <person name="Calcutt M.J."/>
            <person name="Foecking M.F."/>
            <person name="Hsieh H.Y."/>
            <person name="Perry J."/>
            <person name="Stewart G.C."/>
            <person name="Middleton J.R."/>
        </authorList>
    </citation>
    <scope>NUCLEOTIDE SEQUENCE [LARGE SCALE GENOMIC DNA]</scope>
    <source>
        <strain evidence="3 4">UMC-CNS-990</strain>
    </source>
</reference>
<dbReference type="Proteomes" id="UP000017131">
    <property type="component" value="Unassembled WGS sequence"/>
</dbReference>
<comment type="similarity">
    <text evidence="1">Belongs to the UPF0355 family.</text>
</comment>
<accession>A0ABN0PGI2</accession>
<evidence type="ECO:0000259" key="2">
    <source>
        <dbReference type="Pfam" id="PF11181"/>
    </source>
</evidence>